<dbReference type="EMBL" id="CP026652">
    <property type="protein sequence ID" value="AVH59455.1"/>
    <property type="molecule type" value="Genomic_DNA"/>
</dbReference>
<evidence type="ECO:0000313" key="1">
    <source>
        <dbReference type="EMBL" id="AVH59455.1"/>
    </source>
</evidence>
<organism evidence="1 2">
    <name type="scientific">Streptomyces dengpaensis</name>
    <dbReference type="NCBI Taxonomy" id="2049881"/>
    <lineage>
        <taxon>Bacteria</taxon>
        <taxon>Bacillati</taxon>
        <taxon>Actinomycetota</taxon>
        <taxon>Actinomycetes</taxon>
        <taxon>Kitasatosporales</taxon>
        <taxon>Streptomycetaceae</taxon>
        <taxon>Streptomyces</taxon>
    </lineage>
</organism>
<evidence type="ECO:0000313" key="2">
    <source>
        <dbReference type="Proteomes" id="UP000238413"/>
    </source>
</evidence>
<accession>A0ABM6SXE8</accession>
<proteinExistence type="predicted"/>
<gene>
    <name evidence="1" type="ORF">C4B68_31065</name>
</gene>
<keyword evidence="2" id="KW-1185">Reference proteome</keyword>
<name>A0ABM6SXE8_9ACTN</name>
<protein>
    <submittedName>
        <fullName evidence="1">Uncharacterized protein</fullName>
    </submittedName>
</protein>
<reference evidence="1 2" key="1">
    <citation type="submission" date="2018-02" db="EMBL/GenBank/DDBJ databases">
        <title>Complete genome sequence of Streptomyces dengpaensis, the producer of angucyclines.</title>
        <authorList>
            <person name="Yumei L."/>
        </authorList>
    </citation>
    <scope>NUCLEOTIDE SEQUENCE [LARGE SCALE GENOMIC DNA]</scope>
    <source>
        <strain evidence="1 2">XZHG99</strain>
    </source>
</reference>
<sequence length="60" mass="6702">MELTYQTLDLPLSVHEAHSLTIYTAEPGTPDEDRLKLLASWTATHVRHQDQGAASRDSAR</sequence>
<dbReference type="Proteomes" id="UP000238413">
    <property type="component" value="Chromosome"/>
</dbReference>